<comment type="caution">
    <text evidence="2">The sequence shown here is derived from an EMBL/GenBank/DDBJ whole genome shotgun (WGS) entry which is preliminary data.</text>
</comment>
<name>A0A1I5ZGJ1_9BACI</name>
<dbReference type="PANTHER" id="PTHR43031:SF17">
    <property type="entry name" value="SULFURTRANSFERASE YTWF-RELATED"/>
    <property type="match status" value="1"/>
</dbReference>
<dbReference type="InterPro" id="IPR050229">
    <property type="entry name" value="GlpE_sulfurtransferase"/>
</dbReference>
<dbReference type="EMBL" id="FOXX01000004">
    <property type="protein sequence ID" value="SFQ55568.1"/>
    <property type="molecule type" value="Genomic_DNA"/>
</dbReference>
<dbReference type="PROSITE" id="PS01148">
    <property type="entry name" value="UPF0033"/>
    <property type="match status" value="1"/>
</dbReference>
<evidence type="ECO:0000259" key="1">
    <source>
        <dbReference type="PROSITE" id="PS50206"/>
    </source>
</evidence>
<gene>
    <name evidence="2" type="ORF">SAMN02745910_02057</name>
</gene>
<dbReference type="PROSITE" id="PS50206">
    <property type="entry name" value="RHODANESE_3"/>
    <property type="match status" value="1"/>
</dbReference>
<evidence type="ECO:0000313" key="3">
    <source>
        <dbReference type="Proteomes" id="UP000182762"/>
    </source>
</evidence>
<dbReference type="RefSeq" id="WP_061804252.1">
    <property type="nucleotide sequence ID" value="NZ_FOXX01000004.1"/>
</dbReference>
<accession>A0A1I5ZGJ1</accession>
<dbReference type="SUPFAM" id="SSF52821">
    <property type="entry name" value="Rhodanese/Cell cycle control phosphatase"/>
    <property type="match status" value="1"/>
</dbReference>
<dbReference type="Pfam" id="PF00581">
    <property type="entry name" value="Rhodanese"/>
    <property type="match status" value="1"/>
</dbReference>
<dbReference type="InterPro" id="IPR001763">
    <property type="entry name" value="Rhodanese-like_dom"/>
</dbReference>
<dbReference type="CDD" id="cd00291">
    <property type="entry name" value="SirA_YedF_YeeD"/>
    <property type="match status" value="1"/>
</dbReference>
<feature type="domain" description="Rhodanese" evidence="1">
    <location>
        <begin position="101"/>
        <end position="185"/>
    </location>
</feature>
<dbReference type="Pfam" id="PF01206">
    <property type="entry name" value="TusA"/>
    <property type="match status" value="1"/>
</dbReference>
<dbReference type="InterPro" id="IPR036873">
    <property type="entry name" value="Rhodanese-like_dom_sf"/>
</dbReference>
<dbReference type="CDD" id="cd00158">
    <property type="entry name" value="RHOD"/>
    <property type="match status" value="1"/>
</dbReference>
<dbReference type="PANTHER" id="PTHR43031">
    <property type="entry name" value="FAD-DEPENDENT OXIDOREDUCTASE"/>
    <property type="match status" value="1"/>
</dbReference>
<proteinExistence type="predicted"/>
<reference evidence="2 3" key="1">
    <citation type="submission" date="2016-10" db="EMBL/GenBank/DDBJ databases">
        <authorList>
            <person name="Varghese N."/>
            <person name="Submissions S."/>
        </authorList>
    </citation>
    <scope>NUCLEOTIDE SEQUENCE [LARGE SCALE GENOMIC DNA]</scope>
    <source>
        <strain evidence="2 3">DSM 13796</strain>
    </source>
</reference>
<dbReference type="GeneID" id="93710730"/>
<sequence length="186" mass="21171">MIKADFMLDAKGLACPIPIVRTKKKMDELKAGQVLEVQATDKGSTADLQAWAKNTGHKYLETKIEGNILHHFLRKDGDHLLEEISAIPNISLEAFRKKVESREQPCILDVRETEEYEQAHIPGVIHIPLSEVEKRSNELNKDEEIYVICHSGKRSETAAQTMKKQGFKKLINVVPGMRDWRGEIEQ</sequence>
<dbReference type="Gene3D" id="3.30.110.40">
    <property type="entry name" value="TusA-like domain"/>
    <property type="match status" value="1"/>
</dbReference>
<organism evidence="2 3">
    <name type="scientific">Priestia endophytica DSM 13796</name>
    <dbReference type="NCBI Taxonomy" id="1121089"/>
    <lineage>
        <taxon>Bacteria</taxon>
        <taxon>Bacillati</taxon>
        <taxon>Bacillota</taxon>
        <taxon>Bacilli</taxon>
        <taxon>Bacillales</taxon>
        <taxon>Bacillaceae</taxon>
        <taxon>Priestia</taxon>
    </lineage>
</organism>
<dbReference type="InterPro" id="IPR036868">
    <property type="entry name" value="TusA-like_sf"/>
</dbReference>
<keyword evidence="3" id="KW-1185">Reference proteome</keyword>
<dbReference type="Proteomes" id="UP000182762">
    <property type="component" value="Unassembled WGS sequence"/>
</dbReference>
<dbReference type="SUPFAM" id="SSF64307">
    <property type="entry name" value="SirA-like"/>
    <property type="match status" value="1"/>
</dbReference>
<evidence type="ECO:0000313" key="2">
    <source>
        <dbReference type="EMBL" id="SFQ55568.1"/>
    </source>
</evidence>
<dbReference type="InterPro" id="IPR001455">
    <property type="entry name" value="TusA-like"/>
</dbReference>
<dbReference type="Gene3D" id="3.40.250.10">
    <property type="entry name" value="Rhodanese-like domain"/>
    <property type="match status" value="1"/>
</dbReference>
<protein>
    <submittedName>
        <fullName evidence="2">Rhodanese-related sulfurtransferase</fullName>
    </submittedName>
</protein>
<dbReference type="SMART" id="SM00450">
    <property type="entry name" value="RHOD"/>
    <property type="match status" value="1"/>
</dbReference>